<organism evidence="1">
    <name type="scientific">marine metagenome</name>
    <dbReference type="NCBI Taxonomy" id="408172"/>
    <lineage>
        <taxon>unclassified sequences</taxon>
        <taxon>metagenomes</taxon>
        <taxon>ecological metagenomes</taxon>
    </lineage>
</organism>
<dbReference type="AlphaFoldDB" id="A0A383BIG4"/>
<accession>A0A383BIG4</accession>
<gene>
    <name evidence="1" type="ORF">METZ01_LOCUS472546</name>
</gene>
<dbReference type="EMBL" id="UINC01200692">
    <property type="protein sequence ID" value="SVE19692.1"/>
    <property type="molecule type" value="Genomic_DNA"/>
</dbReference>
<sequence>MELAVHQINVKVNKTDLDFIDAKAKRYGISRSSLLKIMALNGELSVQNLDKPLRMPKT</sequence>
<reference evidence="1" key="1">
    <citation type="submission" date="2018-05" db="EMBL/GenBank/DDBJ databases">
        <authorList>
            <person name="Lanie J.A."/>
            <person name="Ng W.-L."/>
            <person name="Kazmierczak K.M."/>
            <person name="Andrzejewski T.M."/>
            <person name="Davidsen T.M."/>
            <person name="Wayne K.J."/>
            <person name="Tettelin H."/>
            <person name="Glass J.I."/>
            <person name="Rusch D."/>
            <person name="Podicherti R."/>
            <person name="Tsui H.-C.T."/>
            <person name="Winkler M.E."/>
        </authorList>
    </citation>
    <scope>NUCLEOTIDE SEQUENCE</scope>
</reference>
<proteinExistence type="predicted"/>
<evidence type="ECO:0000313" key="1">
    <source>
        <dbReference type="EMBL" id="SVE19692.1"/>
    </source>
</evidence>
<protein>
    <submittedName>
        <fullName evidence="1">Uncharacterized protein</fullName>
    </submittedName>
</protein>
<name>A0A383BIG4_9ZZZZ</name>